<feature type="domain" description="Methyltransferase type 11" evidence="1">
    <location>
        <begin position="43"/>
        <end position="136"/>
    </location>
</feature>
<comment type="caution">
    <text evidence="2">The sequence shown here is derived from an EMBL/GenBank/DDBJ whole genome shotgun (WGS) entry which is preliminary data.</text>
</comment>
<keyword evidence="2" id="KW-0808">Transferase</keyword>
<sequence>MSVNQTLLKQFLRDYPFQPATGFWRAVEIDQVISCHFPEGFGLDLGCGDGKLTKIILEGVGHRELVGVDIDPKETEQAAQLKIYQRIHTIPANKIPEPDETFDFVFSNSVLEHIDNLEDVLRETARLLKPGGVFLFTVPGDKFHQCLRGSLLPWVSRQAYLNEIDSRCAHLRYWSVEDWRQHLLENRLEIEQVTEYLNQSEVQRWETLSRFTAGVLYSLFGKKKHPIEIQRTLGIRKVKTKLPTFLASLFTHLFTLNLKTFKSQRGEPKGCLMIQAKKC</sequence>
<evidence type="ECO:0000313" key="2">
    <source>
        <dbReference type="EMBL" id="REJ40577.1"/>
    </source>
</evidence>
<accession>A0A3E0KZP5</accession>
<proteinExistence type="predicted"/>
<dbReference type="AlphaFoldDB" id="A0A3E0KZP5"/>
<dbReference type="PANTHER" id="PTHR43861:SF1">
    <property type="entry name" value="TRANS-ACONITATE 2-METHYLTRANSFERASE"/>
    <property type="match status" value="1"/>
</dbReference>
<keyword evidence="2" id="KW-0489">Methyltransferase</keyword>
<organism evidence="2 3">
    <name type="scientific">Microcystis flos-aquae TF09</name>
    <dbReference type="NCBI Taxonomy" id="2060473"/>
    <lineage>
        <taxon>Bacteria</taxon>
        <taxon>Bacillati</taxon>
        <taxon>Cyanobacteriota</taxon>
        <taxon>Cyanophyceae</taxon>
        <taxon>Oscillatoriophycideae</taxon>
        <taxon>Chroococcales</taxon>
        <taxon>Microcystaceae</taxon>
        <taxon>Microcystis</taxon>
    </lineage>
</organism>
<reference evidence="2 3" key="1">
    <citation type="submission" date="2017-10" db="EMBL/GenBank/DDBJ databases">
        <title>A large-scale comparative metagenomic study reveals the eutrophication-driven functional interactions in six Microcystis-epibionts communities.</title>
        <authorList>
            <person name="Li Q."/>
            <person name="Lin F."/>
        </authorList>
    </citation>
    <scope>NUCLEOTIDE SEQUENCE [LARGE SCALE GENOMIC DNA]</scope>
    <source>
        <strain evidence="2">TF09</strain>
    </source>
</reference>
<dbReference type="InterPro" id="IPR029063">
    <property type="entry name" value="SAM-dependent_MTases_sf"/>
</dbReference>
<gene>
    <name evidence="2" type="ORF">DWQ54_20135</name>
</gene>
<evidence type="ECO:0000313" key="3">
    <source>
        <dbReference type="Proteomes" id="UP000256873"/>
    </source>
</evidence>
<dbReference type="Gene3D" id="3.40.50.150">
    <property type="entry name" value="Vaccinia Virus protein VP39"/>
    <property type="match status" value="1"/>
</dbReference>
<dbReference type="SUPFAM" id="SSF53335">
    <property type="entry name" value="S-adenosyl-L-methionine-dependent methyltransferases"/>
    <property type="match status" value="1"/>
</dbReference>
<dbReference type="GO" id="GO:0008757">
    <property type="term" value="F:S-adenosylmethionine-dependent methyltransferase activity"/>
    <property type="evidence" value="ECO:0007669"/>
    <property type="project" value="InterPro"/>
</dbReference>
<name>A0A3E0KZP5_9CHRO</name>
<dbReference type="EMBL" id="QQWC01000005">
    <property type="protein sequence ID" value="REJ40577.1"/>
    <property type="molecule type" value="Genomic_DNA"/>
</dbReference>
<dbReference type="PANTHER" id="PTHR43861">
    <property type="entry name" value="TRANS-ACONITATE 2-METHYLTRANSFERASE-RELATED"/>
    <property type="match status" value="1"/>
</dbReference>
<dbReference type="InterPro" id="IPR013216">
    <property type="entry name" value="Methyltransf_11"/>
</dbReference>
<protein>
    <submittedName>
        <fullName evidence="2">Class I SAM-dependent methyltransferase</fullName>
    </submittedName>
</protein>
<dbReference type="Proteomes" id="UP000256873">
    <property type="component" value="Unassembled WGS sequence"/>
</dbReference>
<dbReference type="Pfam" id="PF08241">
    <property type="entry name" value="Methyltransf_11"/>
    <property type="match status" value="1"/>
</dbReference>
<evidence type="ECO:0000259" key="1">
    <source>
        <dbReference type="Pfam" id="PF08241"/>
    </source>
</evidence>
<dbReference type="CDD" id="cd02440">
    <property type="entry name" value="AdoMet_MTases"/>
    <property type="match status" value="1"/>
</dbReference>
<dbReference type="GO" id="GO:0032259">
    <property type="term" value="P:methylation"/>
    <property type="evidence" value="ECO:0007669"/>
    <property type="project" value="UniProtKB-KW"/>
</dbReference>